<dbReference type="RefSeq" id="WP_151576021.1">
    <property type="nucleotide sequence ID" value="NZ_WBOT01000012.1"/>
</dbReference>
<comment type="caution">
    <text evidence="4">The sequence shown here is derived from an EMBL/GenBank/DDBJ whole genome shotgun (WGS) entry which is preliminary data.</text>
</comment>
<name>A0A7V7RHZ4_9BACI</name>
<evidence type="ECO:0000313" key="4">
    <source>
        <dbReference type="EMBL" id="KAB2329448.1"/>
    </source>
</evidence>
<evidence type="ECO:0000256" key="2">
    <source>
        <dbReference type="SAM" id="SignalP"/>
    </source>
</evidence>
<reference evidence="4 5" key="1">
    <citation type="journal article" date="2014" name="Arch. Microbiol.">
        <title>Bacillus mesophilum sp. nov., strain IITR-54T, a novel 4-chlorobiphenyl dechlorinating bacterium.</title>
        <authorList>
            <person name="Manickam N."/>
            <person name="Singh N.K."/>
            <person name="Bajaj A."/>
            <person name="Kumar R.M."/>
            <person name="Kaur G."/>
            <person name="Kaur N."/>
            <person name="Bala M."/>
            <person name="Kumar A."/>
            <person name="Mayilraj S."/>
        </authorList>
    </citation>
    <scope>NUCLEOTIDE SEQUENCE [LARGE SCALE GENOMIC DNA]</scope>
    <source>
        <strain evidence="4 5">IITR-54</strain>
    </source>
</reference>
<gene>
    <name evidence="4" type="ORF">F7732_21220</name>
</gene>
<dbReference type="PROSITE" id="PS51272">
    <property type="entry name" value="SLH"/>
    <property type="match status" value="3"/>
</dbReference>
<dbReference type="PANTHER" id="PTHR43308:SF5">
    <property type="entry name" value="S-LAYER PROTEIN _ PEPTIDOGLYCAN ENDO-BETA-N-ACETYLGLUCOSAMINIDASE"/>
    <property type="match status" value="1"/>
</dbReference>
<dbReference type="Pfam" id="PF00395">
    <property type="entry name" value="SLH"/>
    <property type="match status" value="3"/>
</dbReference>
<dbReference type="EMBL" id="WBOT01000012">
    <property type="protein sequence ID" value="KAB2329448.1"/>
    <property type="molecule type" value="Genomic_DNA"/>
</dbReference>
<dbReference type="PANTHER" id="PTHR43308">
    <property type="entry name" value="OUTER MEMBRANE PROTEIN ALPHA-RELATED"/>
    <property type="match status" value="1"/>
</dbReference>
<keyword evidence="1 2" id="KW-0732">Signal</keyword>
<sequence>MNKKYLVSGALVSMLLFSQVNVSSASSNFSDIPKTHAASTQIEYLVNDGVISGFPDGTFRPDQVVTRGQFAAFVARALDLTSSTVTFKDVSKGNSLYKEINQAATAGIIMGYKDGNFRPDQTVSRSDMAVMLDRAMQLKGTYTKTVSLPYSDAGSIGAYALESVKRMAAYGVMEALQSNSFKPGANGTRLGTVISIYNLLQTIDTKQPIEVPADKKDSDMTMAELNQKYGEHKIIGRTRGDNNFYEVDLVESYHSFYKDYTRDFKHYLEGNKQTFAQQYNAYYPYEELISYNGKSYKSSDLYRGDLDFVDDEILPENPIVESHFSIDISMKSKDSATYLKDTVLTKEMANLPDQKNGDVMVDLETLLKEHLDISASSSKLVIKNNDKTVEFTSDSDKAVVNGQTLQMKNTVEKSNGKLMIPIREAANLIGLYTRTYTGLDTKLPTTLTRIELANFQLPADYKR</sequence>
<organism evidence="4 5">
    <name type="scientific">Bacillus mesophilum</name>
    <dbReference type="NCBI Taxonomy" id="1071718"/>
    <lineage>
        <taxon>Bacteria</taxon>
        <taxon>Bacillati</taxon>
        <taxon>Bacillota</taxon>
        <taxon>Bacilli</taxon>
        <taxon>Bacillales</taxon>
        <taxon>Bacillaceae</taxon>
        <taxon>Bacillus</taxon>
    </lineage>
</organism>
<protein>
    <recommendedName>
        <fullName evidence="3">SLH domain-containing protein</fullName>
    </recommendedName>
</protein>
<dbReference type="Proteomes" id="UP000441354">
    <property type="component" value="Unassembled WGS sequence"/>
</dbReference>
<dbReference type="SUPFAM" id="SSF55383">
    <property type="entry name" value="Copper amine oxidase, domain N"/>
    <property type="match status" value="1"/>
</dbReference>
<dbReference type="Pfam" id="PF07833">
    <property type="entry name" value="Cu_amine_oxidN1"/>
    <property type="match status" value="1"/>
</dbReference>
<feature type="chain" id="PRO_5031176911" description="SLH domain-containing protein" evidence="2">
    <location>
        <begin position="26"/>
        <end position="463"/>
    </location>
</feature>
<accession>A0A7V7RHZ4</accession>
<feature type="domain" description="SLH" evidence="3">
    <location>
        <begin position="89"/>
        <end position="146"/>
    </location>
</feature>
<dbReference type="InterPro" id="IPR036582">
    <property type="entry name" value="Mao_N_sf"/>
</dbReference>
<evidence type="ECO:0000313" key="5">
    <source>
        <dbReference type="Proteomes" id="UP000441354"/>
    </source>
</evidence>
<dbReference type="AlphaFoldDB" id="A0A7V7RHZ4"/>
<feature type="signal peptide" evidence="2">
    <location>
        <begin position="1"/>
        <end position="25"/>
    </location>
</feature>
<dbReference type="InterPro" id="IPR012854">
    <property type="entry name" value="Cu_amine_oxidase-like_N"/>
</dbReference>
<dbReference type="Gene3D" id="3.30.457.10">
    <property type="entry name" value="Copper amine oxidase-like, N-terminal domain"/>
    <property type="match status" value="1"/>
</dbReference>
<proteinExistence type="predicted"/>
<evidence type="ECO:0000256" key="1">
    <source>
        <dbReference type="ARBA" id="ARBA00022729"/>
    </source>
</evidence>
<dbReference type="OrthoDB" id="5845122at2"/>
<keyword evidence="5" id="KW-1185">Reference proteome</keyword>
<feature type="domain" description="SLH" evidence="3">
    <location>
        <begin position="147"/>
        <end position="210"/>
    </location>
</feature>
<dbReference type="InterPro" id="IPR051465">
    <property type="entry name" value="Cell_Envelope_Struct_Comp"/>
</dbReference>
<evidence type="ECO:0000259" key="3">
    <source>
        <dbReference type="PROSITE" id="PS51272"/>
    </source>
</evidence>
<feature type="domain" description="SLH" evidence="3">
    <location>
        <begin position="25"/>
        <end position="88"/>
    </location>
</feature>
<dbReference type="InterPro" id="IPR001119">
    <property type="entry name" value="SLH_dom"/>
</dbReference>